<dbReference type="GO" id="GO:0015920">
    <property type="term" value="P:lipopolysaccharide transport"/>
    <property type="evidence" value="ECO:0007669"/>
    <property type="project" value="TreeGrafter"/>
</dbReference>
<dbReference type="Pfam" id="PF01061">
    <property type="entry name" value="ABC2_membrane"/>
    <property type="match status" value="1"/>
</dbReference>
<evidence type="ECO:0000256" key="8">
    <source>
        <dbReference type="ARBA" id="ARBA00023136"/>
    </source>
</evidence>
<feature type="transmembrane region" description="Helical" evidence="9">
    <location>
        <begin position="137"/>
        <end position="158"/>
    </location>
</feature>
<evidence type="ECO:0000256" key="2">
    <source>
        <dbReference type="ARBA" id="ARBA00007783"/>
    </source>
</evidence>
<keyword evidence="7 9" id="KW-1133">Transmembrane helix</keyword>
<feature type="transmembrane region" description="Helical" evidence="9">
    <location>
        <begin position="31"/>
        <end position="51"/>
    </location>
</feature>
<evidence type="ECO:0000256" key="4">
    <source>
        <dbReference type="ARBA" id="ARBA00022475"/>
    </source>
</evidence>
<feature type="domain" description="ABC transmembrane type-2" evidence="10">
    <location>
        <begin position="32"/>
        <end position="250"/>
    </location>
</feature>
<evidence type="ECO:0000259" key="10">
    <source>
        <dbReference type="PROSITE" id="PS51012"/>
    </source>
</evidence>
<sequence>MIDELKKFWEYRQLLANLTKKDLKLKYKNSILGFIWSLLNPLMLLIIYTFAFKYIFKQQIENFSIFVLSGLLAWTFFQGSIMGSVNSIVSNSNLVKKVYFPRTIIPISVVLSSFINYMITLVILGIAIIVSDIKISVAVLLLPVILILLLVFTVGLGLALSALNVRYRDIAHFMEIIFMGWFYITPIIYSTEQIPNNLRFIAYINPLTTFIESIRSVLIYAELPNLISILSMIVYSLGILVLGIVIFNNLKDKFAEEI</sequence>
<accession>A0AAD1YJB7</accession>
<dbReference type="PRINTS" id="PR00164">
    <property type="entry name" value="ABC2TRNSPORT"/>
</dbReference>
<keyword evidence="4 9" id="KW-1003">Cell membrane</keyword>
<dbReference type="Proteomes" id="UP001189143">
    <property type="component" value="Unassembled WGS sequence"/>
</dbReference>
<comment type="subcellular location">
    <subcellularLocation>
        <location evidence="1">Cell inner membrane</location>
        <topology evidence="1">Multi-pass membrane protein</topology>
    </subcellularLocation>
    <subcellularLocation>
        <location evidence="9">Cell membrane</location>
        <topology evidence="9">Multi-pass membrane protein</topology>
    </subcellularLocation>
</comment>
<dbReference type="PROSITE" id="PS51012">
    <property type="entry name" value="ABC_TM2"/>
    <property type="match status" value="1"/>
</dbReference>
<dbReference type="PIRSF" id="PIRSF006648">
    <property type="entry name" value="DrrB"/>
    <property type="match status" value="1"/>
</dbReference>
<organism evidence="11 12">
    <name type="scientific">Clostridium neonatale</name>
    <dbReference type="NCBI Taxonomy" id="137838"/>
    <lineage>
        <taxon>Bacteria</taxon>
        <taxon>Bacillati</taxon>
        <taxon>Bacillota</taxon>
        <taxon>Clostridia</taxon>
        <taxon>Eubacteriales</taxon>
        <taxon>Clostridiaceae</taxon>
        <taxon>Clostridium</taxon>
    </lineage>
</organism>
<feature type="transmembrane region" description="Helical" evidence="9">
    <location>
        <begin position="227"/>
        <end position="247"/>
    </location>
</feature>
<comment type="caution">
    <text evidence="11">The sequence shown here is derived from an EMBL/GenBank/DDBJ whole genome shotgun (WGS) entry which is preliminary data.</text>
</comment>
<dbReference type="GO" id="GO:0043190">
    <property type="term" value="C:ATP-binding cassette (ABC) transporter complex"/>
    <property type="evidence" value="ECO:0007669"/>
    <property type="project" value="InterPro"/>
</dbReference>
<keyword evidence="6 9" id="KW-0812">Transmembrane</keyword>
<dbReference type="PANTHER" id="PTHR30413:SF8">
    <property type="entry name" value="TRANSPORT PERMEASE PROTEIN"/>
    <property type="match status" value="1"/>
</dbReference>
<reference evidence="11" key="1">
    <citation type="submission" date="2022-10" db="EMBL/GenBank/DDBJ databases">
        <authorList>
            <person name="Aires J."/>
            <person name="Mesa V."/>
        </authorList>
    </citation>
    <scope>NUCLEOTIDE SEQUENCE</scope>
    <source>
        <strain evidence="11">Clostridium neonatale JD116</strain>
    </source>
</reference>
<evidence type="ECO:0000256" key="3">
    <source>
        <dbReference type="ARBA" id="ARBA00022448"/>
    </source>
</evidence>
<feature type="transmembrane region" description="Helical" evidence="9">
    <location>
        <begin position="63"/>
        <end position="84"/>
    </location>
</feature>
<evidence type="ECO:0000256" key="1">
    <source>
        <dbReference type="ARBA" id="ARBA00004429"/>
    </source>
</evidence>
<dbReference type="PANTHER" id="PTHR30413">
    <property type="entry name" value="INNER MEMBRANE TRANSPORT PERMEASE"/>
    <property type="match status" value="1"/>
</dbReference>
<feature type="transmembrane region" description="Helical" evidence="9">
    <location>
        <begin position="104"/>
        <end position="130"/>
    </location>
</feature>
<keyword evidence="8 9" id="KW-0472">Membrane</keyword>
<dbReference type="RefSeq" id="WP_317049699.1">
    <property type="nucleotide sequence ID" value="NZ_CAMRXC010000229.1"/>
</dbReference>
<protein>
    <recommendedName>
        <fullName evidence="9">Transport permease protein</fullName>
    </recommendedName>
</protein>
<dbReference type="InterPro" id="IPR047817">
    <property type="entry name" value="ABC2_TM_bact-type"/>
</dbReference>
<dbReference type="InterPro" id="IPR013525">
    <property type="entry name" value="ABC2_TM"/>
</dbReference>
<gene>
    <name evidence="11" type="ORF">CNEO2_90008</name>
</gene>
<evidence type="ECO:0000313" key="12">
    <source>
        <dbReference type="Proteomes" id="UP001189143"/>
    </source>
</evidence>
<comment type="similarity">
    <text evidence="2 9">Belongs to the ABC-2 integral membrane protein family.</text>
</comment>
<dbReference type="AlphaFoldDB" id="A0AAD1YJB7"/>
<proteinExistence type="inferred from homology"/>
<evidence type="ECO:0000256" key="5">
    <source>
        <dbReference type="ARBA" id="ARBA00022519"/>
    </source>
</evidence>
<name>A0AAD1YJB7_9CLOT</name>
<evidence type="ECO:0000256" key="7">
    <source>
        <dbReference type="ARBA" id="ARBA00022989"/>
    </source>
</evidence>
<feature type="transmembrane region" description="Helical" evidence="9">
    <location>
        <begin position="170"/>
        <end position="189"/>
    </location>
</feature>
<dbReference type="InterPro" id="IPR000412">
    <property type="entry name" value="ABC_2_transport"/>
</dbReference>
<evidence type="ECO:0000256" key="6">
    <source>
        <dbReference type="ARBA" id="ARBA00022692"/>
    </source>
</evidence>
<keyword evidence="5" id="KW-0997">Cell inner membrane</keyword>
<keyword evidence="3 9" id="KW-0813">Transport</keyword>
<dbReference type="GO" id="GO:0140359">
    <property type="term" value="F:ABC-type transporter activity"/>
    <property type="evidence" value="ECO:0007669"/>
    <property type="project" value="InterPro"/>
</dbReference>
<evidence type="ECO:0000256" key="9">
    <source>
        <dbReference type="RuleBase" id="RU361157"/>
    </source>
</evidence>
<evidence type="ECO:0000313" key="11">
    <source>
        <dbReference type="EMBL" id="CAI3699761.1"/>
    </source>
</evidence>
<dbReference type="EMBL" id="CAMTCP010000303">
    <property type="protein sequence ID" value="CAI3699761.1"/>
    <property type="molecule type" value="Genomic_DNA"/>
</dbReference>